<dbReference type="InterPro" id="IPR026634">
    <property type="entry name" value="TPST-like"/>
</dbReference>
<evidence type="ECO:0000256" key="1">
    <source>
        <dbReference type="ARBA" id="ARBA00009988"/>
    </source>
</evidence>
<evidence type="ECO:0000256" key="2">
    <source>
        <dbReference type="ARBA" id="ARBA00013262"/>
    </source>
</evidence>
<evidence type="ECO:0000256" key="5">
    <source>
        <dbReference type="RuleBase" id="RU365018"/>
    </source>
</evidence>
<dbReference type="EC" id="2.8.2.20" evidence="2 5"/>
<keyword evidence="7" id="KW-1185">Reference proteome</keyword>
<evidence type="ECO:0000313" key="6">
    <source>
        <dbReference type="EMBL" id="VDP87281.1"/>
    </source>
</evidence>
<dbReference type="InterPro" id="IPR027417">
    <property type="entry name" value="P-loop_NTPase"/>
</dbReference>
<gene>
    <name evidence="6" type="ORF">ECPE_LOCUS10579</name>
</gene>
<dbReference type="Gene3D" id="3.40.50.300">
    <property type="entry name" value="P-loop containing nucleotide triphosphate hydrolases"/>
    <property type="match status" value="1"/>
</dbReference>
<dbReference type="Proteomes" id="UP000272942">
    <property type="component" value="Unassembled WGS sequence"/>
</dbReference>
<protein>
    <recommendedName>
        <fullName evidence="2 5">Protein-tyrosine sulfotransferase</fullName>
        <ecNumber evidence="2 5">2.8.2.20</ecNumber>
    </recommendedName>
</protein>
<dbReference type="EMBL" id="UZAN01049305">
    <property type="protein sequence ID" value="VDP87281.1"/>
    <property type="molecule type" value="Genomic_DNA"/>
</dbReference>
<accession>A0A183AUE4</accession>
<keyword evidence="3 5" id="KW-0808">Transferase</keyword>
<sequence>MLSGVQVQLLSYGSPWELRLVRGLDRSNGIHGTGLMRIMLDAHPTIRCGAEPMITLDVLNLHEEVRTNMLGRAIEAGIYPDALNNATRAYIEETIQRMGPDAPVLCHKQPTTFQHLATLDQLFPTAKFIHMFRDGRAAVTSSIKRKLLPSDKQQSSMERWHQHVLNIMRDCEKMGPTRCIHVRYESLILHTEQEMRRVLDFIGVAWDPIVLRHETIQDKLTNLNS</sequence>
<comment type="catalytic activity">
    <reaction evidence="4 5">
        <text>L-tyrosyl-[protein] + 3'-phosphoadenylyl sulfate = O-sulfo-L-tyrosine-[protein] + adenosine 3',5'-bisphosphate + H(+)</text>
        <dbReference type="Rhea" id="RHEA:16801"/>
        <dbReference type="Rhea" id="RHEA-COMP:10136"/>
        <dbReference type="Rhea" id="RHEA-COMP:11688"/>
        <dbReference type="ChEBI" id="CHEBI:15378"/>
        <dbReference type="ChEBI" id="CHEBI:46858"/>
        <dbReference type="ChEBI" id="CHEBI:58339"/>
        <dbReference type="ChEBI" id="CHEBI:58343"/>
        <dbReference type="ChEBI" id="CHEBI:65286"/>
        <dbReference type="EC" id="2.8.2.20"/>
    </reaction>
</comment>
<dbReference type="AlphaFoldDB" id="A0A183AUE4"/>
<evidence type="ECO:0000313" key="7">
    <source>
        <dbReference type="Proteomes" id="UP000272942"/>
    </source>
</evidence>
<evidence type="ECO:0000256" key="3">
    <source>
        <dbReference type="ARBA" id="ARBA00022679"/>
    </source>
</evidence>
<dbReference type="PANTHER" id="PTHR12788:SF10">
    <property type="entry name" value="PROTEIN-TYROSINE SULFOTRANSFERASE"/>
    <property type="match status" value="1"/>
</dbReference>
<comment type="similarity">
    <text evidence="1 5">Belongs to the protein sulfotransferase family.</text>
</comment>
<dbReference type="GO" id="GO:0008476">
    <property type="term" value="F:protein-tyrosine sulfotransferase activity"/>
    <property type="evidence" value="ECO:0007669"/>
    <property type="project" value="UniProtKB-EC"/>
</dbReference>
<dbReference type="GO" id="GO:0005794">
    <property type="term" value="C:Golgi apparatus"/>
    <property type="evidence" value="ECO:0007669"/>
    <property type="project" value="UniProtKB-ARBA"/>
</dbReference>
<dbReference type="SUPFAM" id="SSF52540">
    <property type="entry name" value="P-loop containing nucleoside triphosphate hydrolases"/>
    <property type="match status" value="1"/>
</dbReference>
<evidence type="ECO:0000313" key="8">
    <source>
        <dbReference type="WBParaSite" id="ECPE_0001061101-mRNA-1"/>
    </source>
</evidence>
<evidence type="ECO:0000256" key="4">
    <source>
        <dbReference type="ARBA" id="ARBA00048460"/>
    </source>
</evidence>
<reference evidence="6 7" key="2">
    <citation type="submission" date="2018-11" db="EMBL/GenBank/DDBJ databases">
        <authorList>
            <consortium name="Pathogen Informatics"/>
        </authorList>
    </citation>
    <scope>NUCLEOTIDE SEQUENCE [LARGE SCALE GENOMIC DNA]</scope>
    <source>
        <strain evidence="6 7">Egypt</strain>
    </source>
</reference>
<dbReference type="PANTHER" id="PTHR12788">
    <property type="entry name" value="PROTEIN-TYROSINE SULFOTRANSFERASE 2"/>
    <property type="match status" value="1"/>
</dbReference>
<dbReference type="Pfam" id="PF13469">
    <property type="entry name" value="Sulfotransfer_3"/>
    <property type="match status" value="1"/>
</dbReference>
<reference evidence="8" key="1">
    <citation type="submission" date="2016-06" db="UniProtKB">
        <authorList>
            <consortium name="WormBaseParasite"/>
        </authorList>
    </citation>
    <scope>IDENTIFICATION</scope>
</reference>
<dbReference type="OrthoDB" id="545675at2759"/>
<name>A0A183AUE4_9TREM</name>
<comment type="function">
    <text evidence="5">Catalyzes the O-sulfation of tyrosine residues within acidic motifs of polypeptides, using 3'-phosphoadenylyl sulfate (PAPS) as cosubstrate.</text>
</comment>
<dbReference type="WBParaSite" id="ECPE_0001061101-mRNA-1">
    <property type="protein sequence ID" value="ECPE_0001061101-mRNA-1"/>
    <property type="gene ID" value="ECPE_0001061101"/>
</dbReference>
<organism evidence="8">
    <name type="scientific">Echinostoma caproni</name>
    <dbReference type="NCBI Taxonomy" id="27848"/>
    <lineage>
        <taxon>Eukaryota</taxon>
        <taxon>Metazoa</taxon>
        <taxon>Spiralia</taxon>
        <taxon>Lophotrochozoa</taxon>
        <taxon>Platyhelminthes</taxon>
        <taxon>Trematoda</taxon>
        <taxon>Digenea</taxon>
        <taxon>Plagiorchiida</taxon>
        <taxon>Echinostomata</taxon>
        <taxon>Echinostomatoidea</taxon>
        <taxon>Echinostomatidae</taxon>
        <taxon>Echinostoma</taxon>
    </lineage>
</organism>
<proteinExistence type="inferred from homology"/>